<dbReference type="GO" id="GO:0009247">
    <property type="term" value="P:glycolipid biosynthetic process"/>
    <property type="evidence" value="ECO:0007669"/>
    <property type="project" value="UniProtKB-ARBA"/>
</dbReference>
<dbReference type="eggNOG" id="COG1560">
    <property type="taxonomic scope" value="Bacteria"/>
</dbReference>
<evidence type="ECO:0000256" key="4">
    <source>
        <dbReference type="ARBA" id="ARBA00022679"/>
    </source>
</evidence>
<evidence type="ECO:0000256" key="5">
    <source>
        <dbReference type="ARBA" id="ARBA00023136"/>
    </source>
</evidence>
<dbReference type="Proteomes" id="UP000001227">
    <property type="component" value="Chromosome"/>
</dbReference>
<evidence type="ECO:0000313" key="8">
    <source>
        <dbReference type="EMBL" id="ACE05889.1"/>
    </source>
</evidence>
<dbReference type="RefSeq" id="WP_012472653.1">
    <property type="nucleotide sequence ID" value="NC_010830.1"/>
</dbReference>
<dbReference type="PIRSF" id="PIRSF026649">
    <property type="entry name" value="MsbB"/>
    <property type="match status" value="1"/>
</dbReference>
<keyword evidence="4" id="KW-0808">Transferase</keyword>
<dbReference type="PANTHER" id="PTHR30606:SF10">
    <property type="entry name" value="PHOSPHATIDYLINOSITOL MANNOSIDE ACYLTRANSFERASE"/>
    <property type="match status" value="1"/>
</dbReference>
<keyword evidence="2" id="KW-1003">Cell membrane</keyword>
<dbReference type="OrthoDB" id="9801955at2"/>
<keyword evidence="3" id="KW-0997">Cell inner membrane</keyword>
<dbReference type="HOGENOM" id="CLU_049421_4_1_10"/>
<evidence type="ECO:0000256" key="3">
    <source>
        <dbReference type="ARBA" id="ARBA00022519"/>
    </source>
</evidence>
<dbReference type="KEGG" id="aas:Aasi_0480"/>
<dbReference type="GO" id="GO:0005886">
    <property type="term" value="C:plasma membrane"/>
    <property type="evidence" value="ECO:0007669"/>
    <property type="project" value="UniProtKB-SubCell"/>
</dbReference>
<evidence type="ECO:0000313" key="9">
    <source>
        <dbReference type="Proteomes" id="UP000001227"/>
    </source>
</evidence>
<evidence type="ECO:0000256" key="1">
    <source>
        <dbReference type="ARBA" id="ARBA00004533"/>
    </source>
</evidence>
<name>B3ERN7_AMOA5</name>
<protein>
    <recommendedName>
        <fullName evidence="10">Lipid A biosynthesis acyltransferase</fullName>
    </recommendedName>
</protein>
<gene>
    <name evidence="8" type="ordered locus">Aasi_0480</name>
</gene>
<dbReference type="GO" id="GO:0016746">
    <property type="term" value="F:acyltransferase activity"/>
    <property type="evidence" value="ECO:0007669"/>
    <property type="project" value="UniProtKB-KW"/>
</dbReference>
<dbReference type="CDD" id="cd07984">
    <property type="entry name" value="LPLAT_LABLAT-like"/>
    <property type="match status" value="1"/>
</dbReference>
<evidence type="ECO:0000256" key="6">
    <source>
        <dbReference type="ARBA" id="ARBA00023315"/>
    </source>
</evidence>
<reference evidence="8 9" key="1">
    <citation type="journal article" date="2010" name="J. Bacteriol.">
        <title>The genome of the amoeba symbiont 'Candidatus Amoebophilus asiaticus' reveals common mechanisms for host cell interaction among amoeba-associated bacteria.</title>
        <authorList>
            <person name="Schmitz-Esser S."/>
            <person name="Tischler P."/>
            <person name="Arnold R."/>
            <person name="Montanaro J."/>
            <person name="Wagner M."/>
            <person name="Rattei T."/>
            <person name="Horn M."/>
        </authorList>
    </citation>
    <scope>NUCLEOTIDE SEQUENCE [LARGE SCALE GENOMIC DNA]</scope>
    <source>
        <strain evidence="8 9">5a2</strain>
    </source>
</reference>
<feature type="transmembrane region" description="Helical" evidence="7">
    <location>
        <begin position="7"/>
        <end position="29"/>
    </location>
</feature>
<keyword evidence="6" id="KW-0012">Acyltransferase</keyword>
<dbReference type="EMBL" id="CP001102">
    <property type="protein sequence ID" value="ACE05889.1"/>
    <property type="molecule type" value="Genomic_DNA"/>
</dbReference>
<evidence type="ECO:0000256" key="7">
    <source>
        <dbReference type="SAM" id="Phobius"/>
    </source>
</evidence>
<dbReference type="STRING" id="452471.Aasi_0480"/>
<accession>B3ERN7</accession>
<keyword evidence="7" id="KW-1133">Transmembrane helix</keyword>
<dbReference type="AlphaFoldDB" id="B3ERN7"/>
<keyword evidence="7" id="KW-0812">Transmembrane</keyword>
<dbReference type="Pfam" id="PF03279">
    <property type="entry name" value="Lip_A_acyltrans"/>
    <property type="match status" value="1"/>
</dbReference>
<comment type="subcellular location">
    <subcellularLocation>
        <location evidence="1">Cell inner membrane</location>
    </subcellularLocation>
</comment>
<keyword evidence="9" id="KW-1185">Reference proteome</keyword>
<evidence type="ECO:0000256" key="2">
    <source>
        <dbReference type="ARBA" id="ARBA00022475"/>
    </source>
</evidence>
<dbReference type="InterPro" id="IPR004960">
    <property type="entry name" value="LipA_acyltrans"/>
</dbReference>
<organism evidence="8 9">
    <name type="scientific">Amoebophilus asiaticus (strain 5a2)</name>
    <dbReference type="NCBI Taxonomy" id="452471"/>
    <lineage>
        <taxon>Bacteria</taxon>
        <taxon>Pseudomonadati</taxon>
        <taxon>Bacteroidota</taxon>
        <taxon>Cytophagia</taxon>
        <taxon>Cytophagales</taxon>
        <taxon>Amoebophilaceae</taxon>
        <taxon>Candidatus Amoebophilus</taxon>
    </lineage>
</organism>
<sequence length="296" mass="34898">MKRITQALTFWLLLPWLCIVAILPFSILYKMSDVCYYLIYYLLRYRKKIVWNNLSNAFSEKEAIERKKLQKDFYRHLCDLLLEHIKGLTITCAQVLHRCTLQNPEVLESLYKKGKHVLLLTGHQGNWEWAGSAVALQTNYKLYVIYKTLSNPYFDGLVGRIRKRFGRDIIQQNQVLRKMLSYDSIPKATAILADQAPDPQQASIMNFLNQPTYVTQGLEKLAKKLNHAIVYMHIKKIKRGYYTVIAELLFEHPIDTPDLLITQTYMQRLEADIYQEPATWLWSHNRWKNKVNLEIN</sequence>
<dbReference type="PANTHER" id="PTHR30606">
    <property type="entry name" value="LIPID A BIOSYNTHESIS LAUROYL ACYLTRANSFERASE"/>
    <property type="match status" value="1"/>
</dbReference>
<proteinExistence type="predicted"/>
<keyword evidence="5 7" id="KW-0472">Membrane</keyword>
<evidence type="ECO:0008006" key="10">
    <source>
        <dbReference type="Google" id="ProtNLM"/>
    </source>
</evidence>